<feature type="transmembrane region" description="Helical" evidence="8">
    <location>
        <begin position="408"/>
        <end position="431"/>
    </location>
</feature>
<evidence type="ECO:0000313" key="10">
    <source>
        <dbReference type="Proteomes" id="UP001152759"/>
    </source>
</evidence>
<evidence type="ECO:0000256" key="4">
    <source>
        <dbReference type="ARBA" id="ARBA00022989"/>
    </source>
</evidence>
<dbReference type="AlphaFoldDB" id="A0A9N9ZZF4"/>
<evidence type="ECO:0000256" key="8">
    <source>
        <dbReference type="SAM" id="Phobius"/>
    </source>
</evidence>
<keyword evidence="10" id="KW-1185">Reference proteome</keyword>
<feature type="transmembrane region" description="Helical" evidence="8">
    <location>
        <begin position="368"/>
        <end position="387"/>
    </location>
</feature>
<dbReference type="PANTHER" id="PTHR42643">
    <property type="entry name" value="IONOTROPIC RECEPTOR 20A-RELATED"/>
    <property type="match status" value="1"/>
</dbReference>
<keyword evidence="3 8" id="KW-0812">Transmembrane</keyword>
<dbReference type="Proteomes" id="UP001152759">
    <property type="component" value="Chromosome 10"/>
</dbReference>
<name>A0A9N9ZZF4_BEMTA</name>
<sequence length="685" mass="79417">MTLRSDFDFTALVENLHANLTPVIQVHSLPSFETYFQYTGAKSMLLVLDDLGSILNLILNTQTFGGKTQNIYENVSEHTISQPIPKNKNRSQTMRNYCITHETGFTTSMLRDPKQPCTENMTIHDLDLGEGSILSDDIYKHVHGLYTNKVWNCENYLIFYLKKADNGYPNPGPKAQRDDFEEVDSHSKLLFVLKFMWRMFKGQKTLICLNMTCYKYEPFNEEIIKYAGLDGENFFNFSWYSMNGKNMTIVLSDAKRLDLDSNFDAFCDYISWFARATDEAVHRRNGSMNSVRVDSLGFLYAQGDQAIRMGLKYGVDVFALDINHKFHRNFENFDASFSLDSCQVIIRIPRKDFIPEYIAVFNCFSPTLWMYVLVTLIVFTLIHIMFFKVERNKFPPLYREEELPNPQSLSTLLTIVRYVLGIGQCRIVLIKLMTGKIVFVIIVFSTLTLTTLFQSGMVTLLSVRIRYKEMDTLKELEESDLMIEAGDLGTEMKFFGDDPQFNWIKEKLTDGLEFKPNNIASGLSIDIKDSDSNYSYYNKTYSRSLEMQMDKLLRSRGFLARFSTRLSKFNNHLYYDFRTGLRYEFHDISERMFSYPQLCFIAKNSFYRDVINDALLRILEGGLYEKVLLNSHRVDKENFALAEREGSGEEPRPFSLIDLRIAFMCLGAGLTISICSFIAELFYQL</sequence>
<evidence type="ECO:0000256" key="5">
    <source>
        <dbReference type="ARBA" id="ARBA00023136"/>
    </source>
</evidence>
<comment type="subcellular location">
    <subcellularLocation>
        <location evidence="1">Cell membrane</location>
        <topology evidence="1">Multi-pass membrane protein</topology>
    </subcellularLocation>
</comment>
<keyword evidence="5 8" id="KW-0472">Membrane</keyword>
<dbReference type="InterPro" id="IPR052192">
    <property type="entry name" value="Insect_Ionotropic_Sensory_Rcpt"/>
</dbReference>
<keyword evidence="7" id="KW-0325">Glycoprotein</keyword>
<evidence type="ECO:0000256" key="1">
    <source>
        <dbReference type="ARBA" id="ARBA00004651"/>
    </source>
</evidence>
<dbReference type="GO" id="GO:0005886">
    <property type="term" value="C:plasma membrane"/>
    <property type="evidence" value="ECO:0007669"/>
    <property type="project" value="UniProtKB-SubCell"/>
</dbReference>
<evidence type="ECO:0000256" key="2">
    <source>
        <dbReference type="ARBA" id="ARBA00022475"/>
    </source>
</evidence>
<evidence type="ECO:0008006" key="11">
    <source>
        <dbReference type="Google" id="ProtNLM"/>
    </source>
</evidence>
<accession>A0A9N9ZZF4</accession>
<keyword evidence="6" id="KW-0675">Receptor</keyword>
<reference evidence="9" key="1">
    <citation type="submission" date="2021-12" db="EMBL/GenBank/DDBJ databases">
        <authorList>
            <person name="King R."/>
        </authorList>
    </citation>
    <scope>NUCLEOTIDE SEQUENCE</scope>
</reference>
<proteinExistence type="predicted"/>
<keyword evidence="4 8" id="KW-1133">Transmembrane helix</keyword>
<organism evidence="9 10">
    <name type="scientific">Bemisia tabaci</name>
    <name type="common">Sweetpotato whitefly</name>
    <name type="synonym">Aleurodes tabaci</name>
    <dbReference type="NCBI Taxonomy" id="7038"/>
    <lineage>
        <taxon>Eukaryota</taxon>
        <taxon>Metazoa</taxon>
        <taxon>Ecdysozoa</taxon>
        <taxon>Arthropoda</taxon>
        <taxon>Hexapoda</taxon>
        <taxon>Insecta</taxon>
        <taxon>Pterygota</taxon>
        <taxon>Neoptera</taxon>
        <taxon>Paraneoptera</taxon>
        <taxon>Hemiptera</taxon>
        <taxon>Sternorrhyncha</taxon>
        <taxon>Aleyrodoidea</taxon>
        <taxon>Aleyrodidae</taxon>
        <taxon>Aleyrodinae</taxon>
        <taxon>Bemisia</taxon>
    </lineage>
</organism>
<evidence type="ECO:0000256" key="7">
    <source>
        <dbReference type="ARBA" id="ARBA00023180"/>
    </source>
</evidence>
<feature type="transmembrane region" description="Helical" evidence="8">
    <location>
        <begin position="437"/>
        <end position="461"/>
    </location>
</feature>
<evidence type="ECO:0000313" key="9">
    <source>
        <dbReference type="EMBL" id="CAH0382943.1"/>
    </source>
</evidence>
<feature type="transmembrane region" description="Helical" evidence="8">
    <location>
        <begin position="661"/>
        <end position="683"/>
    </location>
</feature>
<protein>
    <recommendedName>
        <fullName evidence="11">Ionotropic receptor</fullName>
    </recommendedName>
</protein>
<keyword evidence="2" id="KW-1003">Cell membrane</keyword>
<gene>
    <name evidence="9" type="ORF">BEMITA_LOCUS2432</name>
</gene>
<evidence type="ECO:0000256" key="6">
    <source>
        <dbReference type="ARBA" id="ARBA00023170"/>
    </source>
</evidence>
<evidence type="ECO:0000256" key="3">
    <source>
        <dbReference type="ARBA" id="ARBA00022692"/>
    </source>
</evidence>
<dbReference type="PANTHER" id="PTHR42643:SF30">
    <property type="entry name" value="IONOTROPIC RECEPTOR 40A-RELATED"/>
    <property type="match status" value="1"/>
</dbReference>
<dbReference type="Gene3D" id="1.10.287.70">
    <property type="match status" value="1"/>
</dbReference>
<dbReference type="EMBL" id="OU963871">
    <property type="protein sequence ID" value="CAH0382943.1"/>
    <property type="molecule type" value="Genomic_DNA"/>
</dbReference>